<organism evidence="1">
    <name type="scientific">freshwater metagenome</name>
    <dbReference type="NCBI Taxonomy" id="449393"/>
    <lineage>
        <taxon>unclassified sequences</taxon>
        <taxon>metagenomes</taxon>
        <taxon>ecological metagenomes</taxon>
    </lineage>
</organism>
<sequence length="66" mass="7451">MRPDATTCSMISLILGYSHGAMTRYDIPVSRFGCKQPFAHMVGDLHIWSLIAQNMLRIAMHSPRFA</sequence>
<dbReference type="EMBL" id="CAFBQP010000106">
    <property type="protein sequence ID" value="CAB5067602.1"/>
    <property type="molecule type" value="Genomic_DNA"/>
</dbReference>
<evidence type="ECO:0000313" key="1">
    <source>
        <dbReference type="EMBL" id="CAB5067602.1"/>
    </source>
</evidence>
<gene>
    <name evidence="1" type="ORF">UFOPK4306_02122</name>
</gene>
<proteinExistence type="predicted"/>
<accession>A0A6J7UQX2</accession>
<protein>
    <submittedName>
        <fullName evidence="1">Unannotated protein</fullName>
    </submittedName>
</protein>
<dbReference type="AlphaFoldDB" id="A0A6J7UQX2"/>
<name>A0A6J7UQX2_9ZZZZ</name>
<reference evidence="1" key="1">
    <citation type="submission" date="2020-05" db="EMBL/GenBank/DDBJ databases">
        <authorList>
            <person name="Chiriac C."/>
            <person name="Salcher M."/>
            <person name="Ghai R."/>
            <person name="Kavagutti S V."/>
        </authorList>
    </citation>
    <scope>NUCLEOTIDE SEQUENCE</scope>
</reference>